<dbReference type="Gene3D" id="2.40.50.580">
    <property type="match status" value="1"/>
</dbReference>
<protein>
    <recommendedName>
        <fullName evidence="1">Sugar fermentation stimulation protein homolog</fullName>
    </recommendedName>
</protein>
<evidence type="ECO:0000259" key="4">
    <source>
        <dbReference type="Pfam" id="PF17746"/>
    </source>
</evidence>
<feature type="region of interest" description="Disordered" evidence="2">
    <location>
        <begin position="1"/>
        <end position="28"/>
    </location>
</feature>
<dbReference type="HAMAP" id="MF_00095">
    <property type="entry name" value="SfsA"/>
    <property type="match status" value="1"/>
</dbReference>
<dbReference type="InterPro" id="IPR041465">
    <property type="entry name" value="SfsA_N"/>
</dbReference>
<dbReference type="GO" id="GO:0003677">
    <property type="term" value="F:DNA binding"/>
    <property type="evidence" value="ECO:0007669"/>
    <property type="project" value="InterPro"/>
</dbReference>
<evidence type="ECO:0000259" key="3">
    <source>
        <dbReference type="Pfam" id="PF03749"/>
    </source>
</evidence>
<sequence>MEGVQESGLAQGQSSDVRESGSGRTQPVSAFGVVPARIRLEWGGERLRYTESLTEAVYLRREKRYSVLARMKDGNEIWAHSPNPGRLLSCLDAPGIPIYLSRVPERSKNPTKYRFRVEQSEPLPGIRVGINPILANHLAEQVIAGGFHPGLLNARILGREVPYGENSRVDFLLEVDGRRMYLEVKSVTYREGDAGFFPDAVSDRACKHLKELEKRVLEGDLAGILFIVQRSDVNHVLPADQIDPEYGRAFRQAMKAGVMGLAMRVTPESSGIYPDIPLEVRYSNS</sequence>
<dbReference type="PANTHER" id="PTHR30545">
    <property type="entry name" value="SUGAR FERMENTATION STIMULATION PROTEIN A"/>
    <property type="match status" value="1"/>
</dbReference>
<dbReference type="CDD" id="cd22359">
    <property type="entry name" value="SfsA-like_bacterial"/>
    <property type="match status" value="1"/>
</dbReference>
<comment type="caution">
    <text evidence="5">The sequence shown here is derived from an EMBL/GenBank/DDBJ whole genome shotgun (WGS) entry which is preliminary data.</text>
</comment>
<evidence type="ECO:0000256" key="1">
    <source>
        <dbReference type="HAMAP-Rule" id="MF_00095"/>
    </source>
</evidence>
<dbReference type="Pfam" id="PF03749">
    <property type="entry name" value="SfsA"/>
    <property type="match status" value="1"/>
</dbReference>
<feature type="domain" description="Sugar fermentation stimulation protein C-terminal" evidence="3">
    <location>
        <begin position="134"/>
        <end position="267"/>
    </location>
</feature>
<dbReference type="Pfam" id="PF17746">
    <property type="entry name" value="SfsA_N"/>
    <property type="match status" value="1"/>
</dbReference>
<dbReference type="NCBIfam" id="TIGR00230">
    <property type="entry name" value="sfsA"/>
    <property type="match status" value="1"/>
</dbReference>
<proteinExistence type="inferred from homology"/>
<dbReference type="InterPro" id="IPR040452">
    <property type="entry name" value="SfsA_C"/>
</dbReference>
<name>A0A7C3QVB3_9BACT</name>
<dbReference type="InterPro" id="IPR005224">
    <property type="entry name" value="SfsA"/>
</dbReference>
<evidence type="ECO:0000313" key="5">
    <source>
        <dbReference type="EMBL" id="HFT93892.1"/>
    </source>
</evidence>
<organism evidence="5">
    <name type="scientific">Leptospirillum ferriphilum</name>
    <dbReference type="NCBI Taxonomy" id="178606"/>
    <lineage>
        <taxon>Bacteria</taxon>
        <taxon>Pseudomonadati</taxon>
        <taxon>Nitrospirota</taxon>
        <taxon>Nitrospiria</taxon>
        <taxon>Nitrospirales</taxon>
        <taxon>Nitrospiraceae</taxon>
        <taxon>Leptospirillum</taxon>
    </lineage>
</organism>
<accession>A0A7C3QVB3</accession>
<dbReference type="EMBL" id="DTMM01000169">
    <property type="protein sequence ID" value="HFT93892.1"/>
    <property type="molecule type" value="Genomic_DNA"/>
</dbReference>
<gene>
    <name evidence="1 5" type="primary">sfsA</name>
    <name evidence="5" type="ORF">ENX03_08170</name>
</gene>
<dbReference type="AlphaFoldDB" id="A0A7C3QVB3"/>
<comment type="similarity">
    <text evidence="1">Belongs to the SfsA family.</text>
</comment>
<evidence type="ECO:0000256" key="2">
    <source>
        <dbReference type="SAM" id="MobiDB-lite"/>
    </source>
</evidence>
<feature type="domain" description="SfsA N-terminal OB" evidence="4">
    <location>
        <begin position="59"/>
        <end position="117"/>
    </location>
</feature>
<dbReference type="Gene3D" id="3.40.1350.60">
    <property type="match status" value="1"/>
</dbReference>
<dbReference type="PANTHER" id="PTHR30545:SF2">
    <property type="entry name" value="SUGAR FERMENTATION STIMULATION PROTEIN A"/>
    <property type="match status" value="1"/>
</dbReference>
<reference evidence="5" key="1">
    <citation type="journal article" date="2020" name="mSystems">
        <title>Genome- and Community-Level Interaction Insights into Carbon Utilization and Element Cycling Functions of Hydrothermarchaeota in Hydrothermal Sediment.</title>
        <authorList>
            <person name="Zhou Z."/>
            <person name="Liu Y."/>
            <person name="Xu W."/>
            <person name="Pan J."/>
            <person name="Luo Z.H."/>
            <person name="Li M."/>
        </authorList>
    </citation>
    <scope>NUCLEOTIDE SEQUENCE [LARGE SCALE GENOMIC DNA]</scope>
    <source>
        <strain evidence="5">SpSt-902</strain>
    </source>
</reference>